<keyword evidence="5" id="KW-0539">Nucleus</keyword>
<evidence type="ECO:0000256" key="6">
    <source>
        <dbReference type="ARBA" id="ARBA00023306"/>
    </source>
</evidence>
<organism evidence="9 10">
    <name type="scientific">Quercus suber</name>
    <name type="common">Cork oak</name>
    <dbReference type="NCBI Taxonomy" id="58331"/>
    <lineage>
        <taxon>Eukaryota</taxon>
        <taxon>Viridiplantae</taxon>
        <taxon>Streptophyta</taxon>
        <taxon>Embryophyta</taxon>
        <taxon>Tracheophyta</taxon>
        <taxon>Spermatophyta</taxon>
        <taxon>Magnoliopsida</taxon>
        <taxon>eudicotyledons</taxon>
        <taxon>Gunneridae</taxon>
        <taxon>Pentapetalae</taxon>
        <taxon>rosids</taxon>
        <taxon>fabids</taxon>
        <taxon>Fagales</taxon>
        <taxon>Fagaceae</taxon>
        <taxon>Quercus</taxon>
    </lineage>
</organism>
<keyword evidence="10" id="KW-1185">Reference proteome</keyword>
<dbReference type="Proteomes" id="UP000237347">
    <property type="component" value="Unassembled WGS sequence"/>
</dbReference>
<evidence type="ECO:0000256" key="7">
    <source>
        <dbReference type="SAM" id="MobiDB-lite"/>
    </source>
</evidence>
<dbReference type="Gene3D" id="1.25.10.10">
    <property type="entry name" value="Leucine-rich Repeat Variant"/>
    <property type="match status" value="1"/>
</dbReference>
<evidence type="ECO:0000256" key="1">
    <source>
        <dbReference type="ARBA" id="ARBA00004123"/>
    </source>
</evidence>
<dbReference type="PANTHER" id="PTHR14222">
    <property type="entry name" value="CONDENSIN"/>
    <property type="match status" value="1"/>
</dbReference>
<keyword evidence="4" id="KW-0226">DNA condensation</keyword>
<dbReference type="PANTHER" id="PTHR14222:SF1">
    <property type="entry name" value="CONDENSIN-2 COMPLEX SUBUNIT D3"/>
    <property type="match status" value="1"/>
</dbReference>
<accession>A0AAW0KT31</accession>
<evidence type="ECO:0000313" key="9">
    <source>
        <dbReference type="EMBL" id="KAK7842332.1"/>
    </source>
</evidence>
<feature type="region of interest" description="Disordered" evidence="7">
    <location>
        <begin position="1260"/>
        <end position="1290"/>
    </location>
</feature>
<feature type="region of interest" description="Disordered" evidence="7">
    <location>
        <begin position="1314"/>
        <end position="1363"/>
    </location>
</feature>
<evidence type="ECO:0000256" key="5">
    <source>
        <dbReference type="ARBA" id="ARBA00023242"/>
    </source>
</evidence>
<name>A0AAW0KT31_QUESU</name>
<protein>
    <submittedName>
        <fullName evidence="9">Condensin-2 complex subunit d3</fullName>
    </submittedName>
</protein>
<feature type="compositionally biased region" description="Low complexity" evidence="7">
    <location>
        <begin position="1318"/>
        <end position="1332"/>
    </location>
</feature>
<feature type="domain" description="Condensin complex subunit 1 C-terminal" evidence="8">
    <location>
        <begin position="930"/>
        <end position="1115"/>
    </location>
</feature>
<dbReference type="EMBL" id="PKMF04000222">
    <property type="protein sequence ID" value="KAK7842332.1"/>
    <property type="molecule type" value="Genomic_DNA"/>
</dbReference>
<evidence type="ECO:0000256" key="3">
    <source>
        <dbReference type="ARBA" id="ARBA00022776"/>
    </source>
</evidence>
<dbReference type="GO" id="GO:0000796">
    <property type="term" value="C:condensin complex"/>
    <property type="evidence" value="ECO:0007669"/>
    <property type="project" value="TreeGrafter"/>
</dbReference>
<dbReference type="GO" id="GO:0010032">
    <property type="term" value="P:meiotic chromosome condensation"/>
    <property type="evidence" value="ECO:0007669"/>
    <property type="project" value="TreeGrafter"/>
</dbReference>
<comment type="caution">
    <text evidence="9">The sequence shown here is derived from an EMBL/GenBank/DDBJ whole genome shotgun (WGS) entry which is preliminary data.</text>
</comment>
<dbReference type="GO" id="GO:0005634">
    <property type="term" value="C:nucleus"/>
    <property type="evidence" value="ECO:0007669"/>
    <property type="project" value="UniProtKB-SubCell"/>
</dbReference>
<evidence type="ECO:0000259" key="8">
    <source>
        <dbReference type="Pfam" id="PF12717"/>
    </source>
</evidence>
<sequence>MEEAISRILAELEEIRHFFDNPTNPNPQYLSESTLLDLQTLLRHATNSNDSEPLDSFFEDLSSKSLSPSHLVLPISSTMDLGPTHLSLLASNVYLSLLLSPNSPVFTLFTPMSFLSLLRSIRRYLKPRPRGTSETGEGSHNVVANRKRKGGSGGRGRGRGSRNNEKSLGVDEGESEESEFDVGKLFSVLEKLESVMGLIHLDRFPDSLKSLVQTVVEIPVMAVEVCGNSVSYNRITDLCSRVLSEVLRPEHGEQADTAAEVLKSLSPLILRSKSPARTFGLGFVMHRMMGVAKSSDGVKKAVVNLPRYLVQKAPEKTELRALAVESIMEIVKVMEFNDQIGFVEYVLKMTQGKASLRLLGVDLILMLMMSLKDPLGVELDGEVKSEWGLRCMEALIQRCSDTIGGIRARALSNLAQLVGFLAGDDRSRAVLKEVMGFGNVAEERRIEADINGLLRKRCMDEKAAVRKATFLLITKLTALLGGAFDEVVLKTIGMACSDPLVSIRKAAISALSEAFRKFSDESVTTEWLHSVPRLITDNESSIQEECENLFLELVLDRISGAASAGFFQNGSVLSNSSLRAKSSEKEMEFLFPEGVLGLLRGICNGEVIPWVKKICASLGKKKWLKHKIVLALQNIIKTSESLWLRQSMPIEKWTAPPGAWFLLSEVSAYLSKAVDWEFLHHHWQLFDKHGVRGEVKIPLAQGDAHAEEEGIESNSVAWAGDRVFLLQTISNVSMELPPEPAADLAHNLLKRIEEFNMHSTEVNAHVKALRTLCKQKASNPEEADSLVMRWVDQLLSKASHILEKYVLEVSEAKQDGYFFTPPSRKGKKAARLLSKAVTAVYTIGSLVIVCPSADVGTITPLLHTIITSGNSDPKLNKLPGPSVSLKQTAPPLYIQAWLTMGKICLVDGKLAKNYIPLFVQELEKSDCAALRNNLVVMMADFCVRYTALVDCYIAKITKCLCDPCELVRRQTFILLSRLLQGEYCHFSHNQRDYVKWRGVLFLRFLLSLVDESEKIRQLADYLFGSILKAKAPLLAYNSFVEAIFILNDCHAHNGHTDSQGSRVESRLFSIRGSDENSRSKRMHIYVSLLKQMAPEHLLATFAKLCAEILAAASDGMLDTEDITGQSVLQDAFQILACKEIRIPTNRGSSSDSAEIDEEGGDSGGGSAAAARGRAITQAVRKGLIQNTIPIFIELKRLLESKNSPLIGSLMECLRILLKDYKNEIDDILVADKQLQKELIYDMQKYDSAKTKSTATEAVAKMQKSSSNKSPDVSKVASGKHAHNFTKSKGNSKLASAMADAAAAATARSVLREVNKGASTPPLSSLSVPKLKSCNGASTSQCDRPLNVLKSLSKRHSFDSDEEN</sequence>
<feature type="compositionally biased region" description="Basic residues" evidence="7">
    <location>
        <begin position="145"/>
        <end position="160"/>
    </location>
</feature>
<feature type="region of interest" description="Disordered" evidence="7">
    <location>
        <begin position="127"/>
        <end position="175"/>
    </location>
</feature>
<feature type="region of interest" description="Disordered" evidence="7">
    <location>
        <begin position="1145"/>
        <end position="1168"/>
    </location>
</feature>
<comment type="subcellular location">
    <subcellularLocation>
        <location evidence="1">Nucleus</location>
    </subcellularLocation>
</comment>
<dbReference type="Pfam" id="PF12717">
    <property type="entry name" value="Cnd1"/>
    <property type="match status" value="1"/>
</dbReference>
<gene>
    <name evidence="9" type="primary">NCAPD3</name>
    <name evidence="9" type="ORF">CFP56_014044</name>
</gene>
<dbReference type="SUPFAM" id="SSF48371">
    <property type="entry name" value="ARM repeat"/>
    <property type="match status" value="1"/>
</dbReference>
<dbReference type="GO" id="GO:0051301">
    <property type="term" value="P:cell division"/>
    <property type="evidence" value="ECO:0007669"/>
    <property type="project" value="UniProtKB-KW"/>
</dbReference>
<dbReference type="InterPro" id="IPR032682">
    <property type="entry name" value="Cnd1_C"/>
</dbReference>
<dbReference type="InterPro" id="IPR016024">
    <property type="entry name" value="ARM-type_fold"/>
</dbReference>
<keyword evidence="6" id="KW-0131">Cell cycle</keyword>
<dbReference type="GO" id="GO:0042393">
    <property type="term" value="F:histone binding"/>
    <property type="evidence" value="ECO:0007669"/>
    <property type="project" value="TreeGrafter"/>
</dbReference>
<evidence type="ECO:0000256" key="2">
    <source>
        <dbReference type="ARBA" id="ARBA00022618"/>
    </source>
</evidence>
<evidence type="ECO:0000256" key="4">
    <source>
        <dbReference type="ARBA" id="ARBA00023067"/>
    </source>
</evidence>
<evidence type="ECO:0000313" key="10">
    <source>
        <dbReference type="Proteomes" id="UP000237347"/>
    </source>
</evidence>
<keyword evidence="2" id="KW-0132">Cell division</keyword>
<dbReference type="InterPro" id="IPR011989">
    <property type="entry name" value="ARM-like"/>
</dbReference>
<dbReference type="InterPro" id="IPR026971">
    <property type="entry name" value="CND1/NCAPD3"/>
</dbReference>
<proteinExistence type="predicted"/>
<dbReference type="GO" id="GO:0007076">
    <property type="term" value="P:mitotic chromosome condensation"/>
    <property type="evidence" value="ECO:0007669"/>
    <property type="project" value="InterPro"/>
</dbReference>
<keyword evidence="3" id="KW-0498">Mitosis</keyword>
<dbReference type="GO" id="GO:0000779">
    <property type="term" value="C:condensed chromosome, centromeric region"/>
    <property type="evidence" value="ECO:0007669"/>
    <property type="project" value="TreeGrafter"/>
</dbReference>
<reference evidence="9 10" key="1">
    <citation type="journal article" date="2018" name="Sci. Data">
        <title>The draft genome sequence of cork oak.</title>
        <authorList>
            <person name="Ramos A.M."/>
            <person name="Usie A."/>
            <person name="Barbosa P."/>
            <person name="Barros P.M."/>
            <person name="Capote T."/>
            <person name="Chaves I."/>
            <person name="Simoes F."/>
            <person name="Abreu I."/>
            <person name="Carrasquinho I."/>
            <person name="Faro C."/>
            <person name="Guimaraes J.B."/>
            <person name="Mendonca D."/>
            <person name="Nobrega F."/>
            <person name="Rodrigues L."/>
            <person name="Saibo N.J.M."/>
            <person name="Varela M.C."/>
            <person name="Egas C."/>
            <person name="Matos J."/>
            <person name="Miguel C.M."/>
            <person name="Oliveira M.M."/>
            <person name="Ricardo C.P."/>
            <person name="Goncalves S."/>
        </authorList>
    </citation>
    <scope>NUCLEOTIDE SEQUENCE [LARGE SCALE GENOMIC DNA]</scope>
    <source>
        <strain evidence="10">cv. HL8</strain>
    </source>
</reference>